<dbReference type="GO" id="GO:0006355">
    <property type="term" value="P:regulation of DNA-templated transcription"/>
    <property type="evidence" value="ECO:0007669"/>
    <property type="project" value="InterPro"/>
</dbReference>
<dbReference type="InterPro" id="IPR011006">
    <property type="entry name" value="CheY-like_superfamily"/>
</dbReference>
<evidence type="ECO:0000256" key="1">
    <source>
        <dbReference type="ARBA" id="ARBA00004496"/>
    </source>
</evidence>
<accession>A0A0R0B1S9</accession>
<dbReference type="PROSITE" id="PS51755">
    <property type="entry name" value="OMPR_PHOB"/>
    <property type="match status" value="1"/>
</dbReference>
<keyword evidence="6 9" id="KW-0238">DNA-binding</keyword>
<dbReference type="EMBL" id="LLXU01000050">
    <property type="protein sequence ID" value="KRG46931.1"/>
    <property type="molecule type" value="Genomic_DNA"/>
</dbReference>
<protein>
    <submittedName>
        <fullName evidence="12">Two-component system response regulator</fullName>
    </submittedName>
</protein>
<dbReference type="STRING" id="676599.ARC20_04430"/>
<dbReference type="OrthoDB" id="9802426at2"/>
<sequence>MLGDALAEALAGDGWAVDRARDVAQARLALVEHGYAAVLLDLGLPQGSGLDVLRAMRQRYDPTPVLIITARDQLSDRISGLDAGADDYLVKPFQSDELCARLRAVVRRSQGRVTPALEWQGVRVDPASRNVERDGVAVRLGAHEYRTLVALLERRGRAVSREALEAQVYGGGGTLESNTIAVYVHQLRRKLGDDFIVTVHGIGYRIG</sequence>
<evidence type="ECO:0000256" key="7">
    <source>
        <dbReference type="ARBA" id="ARBA00023163"/>
    </source>
</evidence>
<dbReference type="PANTHER" id="PTHR48111:SF35">
    <property type="entry name" value="TRANSCRIPTIONAL REGULATORY PROTEIN QSEB"/>
    <property type="match status" value="1"/>
</dbReference>
<keyword evidence="13" id="KW-1185">Reference proteome</keyword>
<dbReference type="SUPFAM" id="SSF46894">
    <property type="entry name" value="C-terminal effector domain of the bipartite response regulators"/>
    <property type="match status" value="1"/>
</dbReference>
<dbReference type="SMART" id="SM00448">
    <property type="entry name" value="REC"/>
    <property type="match status" value="1"/>
</dbReference>
<dbReference type="InterPro" id="IPR001867">
    <property type="entry name" value="OmpR/PhoB-type_DNA-bd"/>
</dbReference>
<dbReference type="Gene3D" id="6.10.250.690">
    <property type="match status" value="1"/>
</dbReference>
<dbReference type="Proteomes" id="UP000051802">
    <property type="component" value="Unassembled WGS sequence"/>
</dbReference>
<comment type="subcellular location">
    <subcellularLocation>
        <location evidence="1">Cytoplasm</location>
    </subcellularLocation>
</comment>
<dbReference type="SUPFAM" id="SSF52172">
    <property type="entry name" value="CheY-like"/>
    <property type="match status" value="1"/>
</dbReference>
<dbReference type="Gene3D" id="3.40.50.2300">
    <property type="match status" value="1"/>
</dbReference>
<dbReference type="Gene3D" id="1.10.10.10">
    <property type="entry name" value="Winged helix-like DNA-binding domain superfamily/Winged helix DNA-binding domain"/>
    <property type="match status" value="1"/>
</dbReference>
<dbReference type="InterPro" id="IPR036388">
    <property type="entry name" value="WH-like_DNA-bd_sf"/>
</dbReference>
<dbReference type="PANTHER" id="PTHR48111">
    <property type="entry name" value="REGULATOR OF RPOS"/>
    <property type="match status" value="1"/>
</dbReference>
<dbReference type="AlphaFoldDB" id="A0A0R0B1S9"/>
<keyword evidence="7" id="KW-0804">Transcription</keyword>
<evidence type="ECO:0000256" key="8">
    <source>
        <dbReference type="PROSITE-ProRule" id="PRU00169"/>
    </source>
</evidence>
<name>A0A0R0B1S9_9GAMM</name>
<dbReference type="InterPro" id="IPR016032">
    <property type="entry name" value="Sig_transdc_resp-reg_C-effctor"/>
</dbReference>
<feature type="DNA-binding region" description="OmpR/PhoB-type" evidence="9">
    <location>
        <begin position="114"/>
        <end position="207"/>
    </location>
</feature>
<dbReference type="GO" id="GO:0000976">
    <property type="term" value="F:transcription cis-regulatory region binding"/>
    <property type="evidence" value="ECO:0007669"/>
    <property type="project" value="TreeGrafter"/>
</dbReference>
<keyword evidence="5" id="KW-0805">Transcription regulation</keyword>
<gene>
    <name evidence="12" type="ORF">ARC20_04430</name>
</gene>
<dbReference type="CDD" id="cd00383">
    <property type="entry name" value="trans_reg_C"/>
    <property type="match status" value="1"/>
</dbReference>
<comment type="caution">
    <text evidence="12">The sequence shown here is derived from an EMBL/GenBank/DDBJ whole genome shotgun (WGS) entry which is preliminary data.</text>
</comment>
<dbReference type="InterPro" id="IPR001789">
    <property type="entry name" value="Sig_transdc_resp-reg_receiver"/>
</dbReference>
<evidence type="ECO:0000256" key="3">
    <source>
        <dbReference type="ARBA" id="ARBA00022553"/>
    </source>
</evidence>
<dbReference type="Pfam" id="PF00072">
    <property type="entry name" value="Response_reg"/>
    <property type="match status" value="1"/>
</dbReference>
<feature type="domain" description="Response regulatory" evidence="10">
    <location>
        <begin position="1"/>
        <end position="106"/>
    </location>
</feature>
<feature type="domain" description="OmpR/PhoB-type" evidence="11">
    <location>
        <begin position="114"/>
        <end position="207"/>
    </location>
</feature>
<evidence type="ECO:0000259" key="11">
    <source>
        <dbReference type="PROSITE" id="PS51755"/>
    </source>
</evidence>
<dbReference type="CDD" id="cd17624">
    <property type="entry name" value="REC_OmpR_PmrA-like"/>
    <property type="match status" value="1"/>
</dbReference>
<reference evidence="12 13" key="1">
    <citation type="submission" date="2015-10" db="EMBL/GenBank/DDBJ databases">
        <title>Genome sequencing and analysis of members of genus Stenotrophomonas.</title>
        <authorList>
            <person name="Patil P.P."/>
            <person name="Midha S."/>
            <person name="Patil P.B."/>
        </authorList>
    </citation>
    <scope>NUCLEOTIDE SEQUENCE [LARGE SCALE GENOMIC DNA]</scope>
    <source>
        <strain evidence="12 13">JCM 16536</strain>
    </source>
</reference>
<dbReference type="PROSITE" id="PS50110">
    <property type="entry name" value="RESPONSE_REGULATORY"/>
    <property type="match status" value="1"/>
</dbReference>
<proteinExistence type="predicted"/>
<evidence type="ECO:0000256" key="2">
    <source>
        <dbReference type="ARBA" id="ARBA00022490"/>
    </source>
</evidence>
<evidence type="ECO:0000256" key="4">
    <source>
        <dbReference type="ARBA" id="ARBA00023012"/>
    </source>
</evidence>
<evidence type="ECO:0000259" key="10">
    <source>
        <dbReference type="PROSITE" id="PS50110"/>
    </source>
</evidence>
<dbReference type="GO" id="GO:0000156">
    <property type="term" value="F:phosphorelay response regulator activity"/>
    <property type="evidence" value="ECO:0007669"/>
    <property type="project" value="TreeGrafter"/>
</dbReference>
<keyword evidence="2" id="KW-0963">Cytoplasm</keyword>
<keyword evidence="3 8" id="KW-0597">Phosphoprotein</keyword>
<dbReference type="InterPro" id="IPR039420">
    <property type="entry name" value="WalR-like"/>
</dbReference>
<evidence type="ECO:0000256" key="5">
    <source>
        <dbReference type="ARBA" id="ARBA00023015"/>
    </source>
</evidence>
<evidence type="ECO:0000313" key="12">
    <source>
        <dbReference type="EMBL" id="KRG46931.1"/>
    </source>
</evidence>
<dbReference type="Pfam" id="PF00486">
    <property type="entry name" value="Trans_reg_C"/>
    <property type="match status" value="1"/>
</dbReference>
<keyword evidence="4" id="KW-0902">Two-component regulatory system</keyword>
<organism evidence="12 13">
    <name type="scientific">Stenotrophomonas panacihumi</name>
    <dbReference type="NCBI Taxonomy" id="676599"/>
    <lineage>
        <taxon>Bacteria</taxon>
        <taxon>Pseudomonadati</taxon>
        <taxon>Pseudomonadota</taxon>
        <taxon>Gammaproteobacteria</taxon>
        <taxon>Lysobacterales</taxon>
        <taxon>Lysobacteraceae</taxon>
        <taxon>Stenotrophomonas</taxon>
    </lineage>
</organism>
<dbReference type="SMART" id="SM00862">
    <property type="entry name" value="Trans_reg_C"/>
    <property type="match status" value="1"/>
</dbReference>
<evidence type="ECO:0000313" key="13">
    <source>
        <dbReference type="Proteomes" id="UP000051802"/>
    </source>
</evidence>
<evidence type="ECO:0000256" key="9">
    <source>
        <dbReference type="PROSITE-ProRule" id="PRU01091"/>
    </source>
</evidence>
<feature type="modified residue" description="4-aspartylphosphate" evidence="8">
    <location>
        <position position="41"/>
    </location>
</feature>
<dbReference type="GO" id="GO:0032993">
    <property type="term" value="C:protein-DNA complex"/>
    <property type="evidence" value="ECO:0007669"/>
    <property type="project" value="TreeGrafter"/>
</dbReference>
<evidence type="ECO:0000256" key="6">
    <source>
        <dbReference type="ARBA" id="ARBA00023125"/>
    </source>
</evidence>
<dbReference type="GO" id="GO:0005829">
    <property type="term" value="C:cytosol"/>
    <property type="evidence" value="ECO:0007669"/>
    <property type="project" value="TreeGrafter"/>
</dbReference>